<keyword evidence="4" id="KW-0378">Hydrolase</keyword>
<keyword evidence="4" id="KW-0255">Endonuclease</keyword>
<dbReference type="RefSeq" id="WP_345293936.1">
    <property type="nucleotide sequence ID" value="NZ_BAABJY010000001.1"/>
</dbReference>
<dbReference type="InterPro" id="IPR036691">
    <property type="entry name" value="Endo/exonu/phosph_ase_sf"/>
</dbReference>
<dbReference type="SUPFAM" id="SSF56219">
    <property type="entry name" value="DNase I-like"/>
    <property type="match status" value="1"/>
</dbReference>
<dbReference type="CDD" id="cd10283">
    <property type="entry name" value="MnuA_DNase1-like"/>
    <property type="match status" value="1"/>
</dbReference>
<dbReference type="Gene3D" id="3.60.10.10">
    <property type="entry name" value="Endonuclease/exonuclease/phosphatase"/>
    <property type="match status" value="1"/>
</dbReference>
<evidence type="ECO:0000259" key="3">
    <source>
        <dbReference type="Pfam" id="PF03372"/>
    </source>
</evidence>
<feature type="chain" id="PRO_5045749419" evidence="2">
    <location>
        <begin position="21"/>
        <end position="487"/>
    </location>
</feature>
<accession>A0ABP9DQG6</accession>
<reference evidence="5" key="1">
    <citation type="journal article" date="2019" name="Int. J. Syst. Evol. Microbiol.">
        <title>The Global Catalogue of Microorganisms (GCM) 10K type strain sequencing project: providing services to taxonomists for standard genome sequencing and annotation.</title>
        <authorList>
            <consortium name="The Broad Institute Genomics Platform"/>
            <consortium name="The Broad Institute Genome Sequencing Center for Infectious Disease"/>
            <person name="Wu L."/>
            <person name="Ma J."/>
        </authorList>
    </citation>
    <scope>NUCLEOTIDE SEQUENCE [LARGE SCALE GENOMIC DNA]</scope>
    <source>
        <strain evidence="5">JCM 18392</strain>
    </source>
</reference>
<dbReference type="InterPro" id="IPR047971">
    <property type="entry name" value="ExeM-like"/>
</dbReference>
<evidence type="ECO:0000256" key="1">
    <source>
        <dbReference type="SAM" id="MobiDB-lite"/>
    </source>
</evidence>
<dbReference type="Pfam" id="PF03372">
    <property type="entry name" value="Exo_endo_phos"/>
    <property type="match status" value="1"/>
</dbReference>
<feature type="signal peptide" evidence="2">
    <location>
        <begin position="1"/>
        <end position="20"/>
    </location>
</feature>
<protein>
    <submittedName>
        <fullName evidence="4">ExeM/NucH family extracellular endonuclease</fullName>
    </submittedName>
</protein>
<evidence type="ECO:0000313" key="4">
    <source>
        <dbReference type="EMBL" id="GAA4856533.1"/>
    </source>
</evidence>
<evidence type="ECO:0000256" key="2">
    <source>
        <dbReference type="SAM" id="SignalP"/>
    </source>
</evidence>
<keyword evidence="5" id="KW-1185">Reference proteome</keyword>
<organism evidence="4 5">
    <name type="scientific">Luteimonas vadosa</name>
    <dbReference type="NCBI Taxonomy" id="1165507"/>
    <lineage>
        <taxon>Bacteria</taxon>
        <taxon>Pseudomonadati</taxon>
        <taxon>Pseudomonadota</taxon>
        <taxon>Gammaproteobacteria</taxon>
        <taxon>Lysobacterales</taxon>
        <taxon>Lysobacteraceae</taxon>
        <taxon>Luteimonas</taxon>
    </lineage>
</organism>
<keyword evidence="4" id="KW-0540">Nuclease</keyword>
<sequence length="487" mass="51371">MTPKLPRLLLACLLASLGLAGCGTTPAPDHPATGAPDAPLAVLTAPPPDWRSLDGRRVRIDAPLTITGNHRLARHGEVVASFHGRLFAPTERALPGPPANAVATRNQARQLVLALERPTPGSNDTSGATWRSGTVLERVEGVVRADRGPPLLLVDGPAHVVHAPRPPVPRIGGDLRLASLNLQNLFNGDGRGGGFPAARGARTHAAYLQQRARLVATLRALDADIVALMELENDGEGADSSLAQLVDALNADGHGAAGDRWRYVRNCALPCTDPSAGFGDQPIRVGLVYRADRVSPVGAAATLSGGPFQDRSRIPLAQAFRAGNGPVFTVVAVHLKSKGCTEAGALDRDQQDGQACWNATRLDSARRLDAWLEADPTRSGSDLVAIVGDLNAYAMENPLQFLRDSGWHDALRRADGLYGYVYDGQAGRLDHVLLSPALDKRLVGAAVWHANADEPADPDDASAAGAAAPWRSSDHDPLLVGLRLRAP</sequence>
<feature type="domain" description="Endonuclease/exonuclease/phosphatase" evidence="3">
    <location>
        <begin position="193"/>
        <end position="475"/>
    </location>
</feature>
<dbReference type="PROSITE" id="PS51257">
    <property type="entry name" value="PROKAR_LIPOPROTEIN"/>
    <property type="match status" value="1"/>
</dbReference>
<keyword evidence="2" id="KW-0732">Signal</keyword>
<comment type="caution">
    <text evidence="4">The sequence shown here is derived from an EMBL/GenBank/DDBJ whole genome shotgun (WGS) entry which is preliminary data.</text>
</comment>
<gene>
    <name evidence="4" type="ORF">GCM10023332_05250</name>
</gene>
<dbReference type="InterPro" id="IPR005135">
    <property type="entry name" value="Endo/exonuclease/phosphatase"/>
</dbReference>
<proteinExistence type="predicted"/>
<dbReference type="NCBIfam" id="NF033681">
    <property type="entry name" value="ExeM_NucH_DNase"/>
    <property type="match status" value="1"/>
</dbReference>
<name>A0ABP9DQG6_9GAMM</name>
<dbReference type="Proteomes" id="UP001501323">
    <property type="component" value="Unassembled WGS sequence"/>
</dbReference>
<feature type="region of interest" description="Disordered" evidence="1">
    <location>
        <begin position="453"/>
        <end position="474"/>
    </location>
</feature>
<dbReference type="PANTHER" id="PTHR42834">
    <property type="entry name" value="ENDONUCLEASE/EXONUCLEASE/PHOSPHATASE FAMILY PROTEIN (AFU_ORTHOLOGUE AFUA_3G09210)"/>
    <property type="match status" value="1"/>
</dbReference>
<evidence type="ECO:0000313" key="5">
    <source>
        <dbReference type="Proteomes" id="UP001501323"/>
    </source>
</evidence>
<dbReference type="EMBL" id="BAABJY010000001">
    <property type="protein sequence ID" value="GAA4856533.1"/>
    <property type="molecule type" value="Genomic_DNA"/>
</dbReference>
<dbReference type="PANTHER" id="PTHR42834:SF1">
    <property type="entry name" value="ENDONUCLEASE_EXONUCLEASE_PHOSPHATASE FAMILY PROTEIN (AFU_ORTHOLOGUE AFUA_3G09210)"/>
    <property type="match status" value="1"/>
</dbReference>
<dbReference type="GO" id="GO:0004519">
    <property type="term" value="F:endonuclease activity"/>
    <property type="evidence" value="ECO:0007669"/>
    <property type="project" value="UniProtKB-KW"/>
</dbReference>